<dbReference type="Proteomes" id="UP000243197">
    <property type="component" value="Chromosome"/>
</dbReference>
<keyword evidence="8" id="KW-1185">Reference proteome</keyword>
<name>A0A1J1EC27_9FLAO</name>
<evidence type="ECO:0000256" key="2">
    <source>
        <dbReference type="ARBA" id="ARBA00022679"/>
    </source>
</evidence>
<dbReference type="PRINTS" id="PR02008">
    <property type="entry name" value="RCMTFAMILY"/>
</dbReference>
<gene>
    <name evidence="7" type="ORF">JBKA6_1051</name>
</gene>
<dbReference type="Pfam" id="PF22458">
    <property type="entry name" value="RsmF-B_ferredox"/>
    <property type="match status" value="1"/>
</dbReference>
<comment type="similarity">
    <text evidence="5">Belongs to the class I-like SAM-binding methyltransferase superfamily. RsmB/NOP family.</text>
</comment>
<organism evidence="7 8">
    <name type="scientific">Ichthyobacterium seriolicida</name>
    <dbReference type="NCBI Taxonomy" id="242600"/>
    <lineage>
        <taxon>Bacteria</taxon>
        <taxon>Pseudomonadati</taxon>
        <taxon>Bacteroidota</taxon>
        <taxon>Flavobacteriia</taxon>
        <taxon>Flavobacteriales</taxon>
        <taxon>Ichthyobacteriaceae</taxon>
        <taxon>Ichthyobacterium</taxon>
    </lineage>
</organism>
<dbReference type="InterPro" id="IPR023267">
    <property type="entry name" value="RCMT"/>
</dbReference>
<reference evidence="7 8" key="1">
    <citation type="submission" date="2014-03" db="EMBL/GenBank/DDBJ databases">
        <title>complete genome sequence of Flavobacteriaceae bacterium JBKA-6.</title>
        <authorList>
            <person name="Takano T."/>
            <person name="Nakamura Y."/>
            <person name="Takuma S."/>
            <person name="Yasuike M."/>
            <person name="Matsuyama T."/>
            <person name="Sakai T."/>
            <person name="Fujiwara A."/>
            <person name="Kimoto K."/>
            <person name="Fukuda Y."/>
            <person name="Kondo H."/>
            <person name="Hirono I."/>
            <person name="Nakayasu C."/>
        </authorList>
    </citation>
    <scope>NUCLEOTIDE SEQUENCE [LARGE SCALE GENOMIC DNA]</scope>
    <source>
        <strain evidence="7 8">JBKA-6</strain>
    </source>
</reference>
<dbReference type="AlphaFoldDB" id="A0A1J1EC27"/>
<accession>A0A1J1EC27</accession>
<dbReference type="PROSITE" id="PS51686">
    <property type="entry name" value="SAM_MT_RSMB_NOP"/>
    <property type="match status" value="1"/>
</dbReference>
<dbReference type="CDD" id="cd02440">
    <property type="entry name" value="AdoMet_MTases"/>
    <property type="match status" value="1"/>
</dbReference>
<dbReference type="RefSeq" id="WP_096686560.1">
    <property type="nucleotide sequence ID" value="NZ_AP014564.1"/>
</dbReference>
<dbReference type="EMBL" id="AP014564">
    <property type="protein sequence ID" value="BAV95064.1"/>
    <property type="molecule type" value="Genomic_DNA"/>
</dbReference>
<dbReference type="Gene3D" id="3.30.70.1170">
    <property type="entry name" value="Sun protein, domain 3"/>
    <property type="match status" value="1"/>
</dbReference>
<dbReference type="Gene3D" id="3.40.50.150">
    <property type="entry name" value="Vaccinia Virus protein VP39"/>
    <property type="match status" value="1"/>
</dbReference>
<feature type="binding site" evidence="5">
    <location>
        <position position="300"/>
    </location>
    <ligand>
        <name>S-adenosyl-L-methionine</name>
        <dbReference type="ChEBI" id="CHEBI:59789"/>
    </ligand>
</feature>
<dbReference type="PANTHER" id="PTHR22807">
    <property type="entry name" value="NOP2 YEAST -RELATED NOL1/NOP2/FMU SUN DOMAIN-CONTAINING"/>
    <property type="match status" value="1"/>
</dbReference>
<dbReference type="Pfam" id="PF01189">
    <property type="entry name" value="Methyltr_RsmB-F"/>
    <property type="match status" value="1"/>
</dbReference>
<dbReference type="InterPro" id="IPR029063">
    <property type="entry name" value="SAM-dependent_MTases_sf"/>
</dbReference>
<feature type="domain" description="SAM-dependent MTase RsmB/NOP-type" evidence="6">
    <location>
        <begin position="141"/>
        <end position="401"/>
    </location>
</feature>
<proteinExistence type="inferred from homology"/>
<evidence type="ECO:0000313" key="7">
    <source>
        <dbReference type="EMBL" id="BAV95064.1"/>
    </source>
</evidence>
<feature type="active site" description="Nucleophile" evidence="5">
    <location>
        <position position="353"/>
    </location>
</feature>
<feature type="binding site" evidence="5">
    <location>
        <position position="255"/>
    </location>
    <ligand>
        <name>S-adenosyl-L-methionine</name>
        <dbReference type="ChEBI" id="CHEBI:59789"/>
    </ligand>
</feature>
<evidence type="ECO:0000256" key="3">
    <source>
        <dbReference type="ARBA" id="ARBA00022691"/>
    </source>
</evidence>
<evidence type="ECO:0000256" key="1">
    <source>
        <dbReference type="ARBA" id="ARBA00022603"/>
    </source>
</evidence>
<protein>
    <submittedName>
        <fullName evidence="7">RNA methyltransferase</fullName>
    </submittedName>
</protein>
<dbReference type="InterPro" id="IPR049560">
    <property type="entry name" value="MeTrfase_RsmB-F_NOP2_cat"/>
</dbReference>
<dbReference type="SUPFAM" id="SSF53335">
    <property type="entry name" value="S-adenosyl-L-methionine-dependent methyltransferases"/>
    <property type="match status" value="1"/>
</dbReference>
<evidence type="ECO:0000256" key="5">
    <source>
        <dbReference type="PROSITE-ProRule" id="PRU01023"/>
    </source>
</evidence>
<dbReference type="GO" id="GO:0008173">
    <property type="term" value="F:RNA methyltransferase activity"/>
    <property type="evidence" value="ECO:0007669"/>
    <property type="project" value="InterPro"/>
</dbReference>
<keyword evidence="1 5" id="KW-0489">Methyltransferase</keyword>
<keyword evidence="2 5" id="KW-0808">Transferase</keyword>
<sequence length="401" mass="46373">MRLHRNLVLAVIDALYVIFNEGVFANKAIEKTLKKDVKWGSRDRGFIAESIYDIVRNRRLLTYVSNIKPHYDKKNIWKLFASWRVINDYRLSEWPEFETTPVRKIKSRHADASKDRRLRESIPDWLDDLCFSELGNSWDREVSSLNEMAKVVLRVNTTKTSISSLRSDLFKEGIESYEIEAYKSALVLKERKNVFSTECFKKGYFEVQDASSQLVSEFLDIKPKMNVVDACAGAGGKTLHISNIMDNKGNIIAMDIDKYKLFELKRRAKRNGAFNINIRCITSSKVVKRMDGCADRLLLDVPCSGLGVLKRNPDIKWKLTRESLDELKGKQEYILSKYSKMLKIEGKMVYATCSILPSENELQIQKFISQHDNFELIKERKISPYKTGFDGFYIAVLKRIG</sequence>
<evidence type="ECO:0000313" key="8">
    <source>
        <dbReference type="Proteomes" id="UP000243197"/>
    </source>
</evidence>
<dbReference type="PANTHER" id="PTHR22807:SF53">
    <property type="entry name" value="RIBOSOMAL RNA SMALL SUBUNIT METHYLTRANSFERASE B-RELATED"/>
    <property type="match status" value="1"/>
</dbReference>
<dbReference type="OrthoDB" id="9810297at2"/>
<keyword evidence="3 5" id="KW-0949">S-adenosyl-L-methionine</keyword>
<evidence type="ECO:0000259" key="6">
    <source>
        <dbReference type="PROSITE" id="PS51686"/>
    </source>
</evidence>
<dbReference type="GO" id="GO:0003723">
    <property type="term" value="F:RNA binding"/>
    <property type="evidence" value="ECO:0007669"/>
    <property type="project" value="UniProtKB-UniRule"/>
</dbReference>
<dbReference type="GO" id="GO:0001510">
    <property type="term" value="P:RNA methylation"/>
    <property type="evidence" value="ECO:0007669"/>
    <property type="project" value="InterPro"/>
</dbReference>
<keyword evidence="4 5" id="KW-0694">RNA-binding</keyword>
<comment type="caution">
    <text evidence="5">Lacks conserved residue(s) required for the propagation of feature annotation.</text>
</comment>
<dbReference type="KEGG" id="ise:JBKA6_1051"/>
<dbReference type="InterPro" id="IPR001678">
    <property type="entry name" value="MeTrfase_RsmB-F_NOP2_dom"/>
</dbReference>
<evidence type="ECO:0000256" key="4">
    <source>
        <dbReference type="ARBA" id="ARBA00022884"/>
    </source>
</evidence>
<dbReference type="InterPro" id="IPR054728">
    <property type="entry name" value="RsmB-like_ferredoxin"/>
</dbReference>